<dbReference type="InterPro" id="IPR029098">
    <property type="entry name" value="Acetyltransf_C"/>
</dbReference>
<name>A0A161K6K0_9ZZZZ</name>
<evidence type="ECO:0000256" key="1">
    <source>
        <dbReference type="ARBA" id="ARBA00022490"/>
    </source>
</evidence>
<dbReference type="Pfam" id="PF00132">
    <property type="entry name" value="Hexapep"/>
    <property type="match status" value="1"/>
</dbReference>
<evidence type="ECO:0000256" key="2">
    <source>
        <dbReference type="ARBA" id="ARBA00022516"/>
    </source>
</evidence>
<dbReference type="PANTHER" id="PTHR43480:SF1">
    <property type="entry name" value="ACYL-[ACYL-CARRIER-PROTEIN]--UDP-N-ACETYLGLUCOSAMINE O-ACYLTRANSFERASE, MITOCHONDRIAL-RELATED"/>
    <property type="match status" value="1"/>
</dbReference>
<accession>A0A161K6K0</accession>
<keyword evidence="2" id="KW-0444">Lipid biosynthesis</keyword>
<evidence type="ECO:0000313" key="8">
    <source>
        <dbReference type="EMBL" id="CUS54182.1"/>
    </source>
</evidence>
<reference evidence="8" key="1">
    <citation type="submission" date="2015-10" db="EMBL/GenBank/DDBJ databases">
        <authorList>
            <person name="Gilbert D.G."/>
        </authorList>
    </citation>
    <scope>NUCLEOTIDE SEQUENCE</scope>
</reference>
<dbReference type="InterPro" id="IPR010137">
    <property type="entry name" value="Lipid_A_LpxA"/>
</dbReference>
<dbReference type="GO" id="GO:0009245">
    <property type="term" value="P:lipid A biosynthetic process"/>
    <property type="evidence" value="ECO:0007669"/>
    <property type="project" value="UniProtKB-KW"/>
</dbReference>
<evidence type="ECO:0000256" key="5">
    <source>
        <dbReference type="ARBA" id="ARBA00023098"/>
    </source>
</evidence>
<keyword evidence="5" id="KW-0443">Lipid metabolism</keyword>
<dbReference type="NCBIfam" id="NF003657">
    <property type="entry name" value="PRK05289.1"/>
    <property type="match status" value="1"/>
</dbReference>
<gene>
    <name evidence="8" type="ORF">MGWOODY_XGa644</name>
</gene>
<dbReference type="EMBL" id="CZRL01000104">
    <property type="protein sequence ID" value="CUS54182.1"/>
    <property type="molecule type" value="Genomic_DNA"/>
</dbReference>
<dbReference type="PANTHER" id="PTHR43480">
    <property type="entry name" value="ACYL-[ACYL-CARRIER-PROTEIN]--UDP-N-ACETYLGLUCOSAMINE O-ACYLTRANSFERASE"/>
    <property type="match status" value="1"/>
</dbReference>
<evidence type="ECO:0000256" key="3">
    <source>
        <dbReference type="ARBA" id="ARBA00022556"/>
    </source>
</evidence>
<dbReference type="GO" id="GO:0008780">
    <property type="term" value="F:acyl-[acyl-carrier-protein]-UDP-N-acetylglucosamine O-acyltransferase activity"/>
    <property type="evidence" value="ECO:0007669"/>
    <property type="project" value="UniProtKB-EC"/>
</dbReference>
<keyword evidence="4 8" id="KW-0808">Transferase</keyword>
<dbReference type="SUPFAM" id="SSF51161">
    <property type="entry name" value="Trimeric LpxA-like enzymes"/>
    <property type="match status" value="1"/>
</dbReference>
<dbReference type="AlphaFoldDB" id="A0A161K6K0"/>
<dbReference type="InterPro" id="IPR018357">
    <property type="entry name" value="Hexapep_transf_CS"/>
</dbReference>
<keyword evidence="3" id="KW-0441">Lipid A biosynthesis</keyword>
<dbReference type="PROSITE" id="PS00101">
    <property type="entry name" value="HEXAPEP_TRANSFERASES"/>
    <property type="match status" value="1"/>
</dbReference>
<dbReference type="InterPro" id="IPR037157">
    <property type="entry name" value="Acetyltransf_C_sf"/>
</dbReference>
<evidence type="ECO:0000256" key="6">
    <source>
        <dbReference type="ARBA" id="ARBA00023315"/>
    </source>
</evidence>
<protein>
    <submittedName>
        <fullName evidence="8">Acyl-[acyl-carrier-protein]--UDP-N-acetylglucosamine O-acyltransferase</fullName>
        <ecNumber evidence="8">2.3.1.129</ecNumber>
    </submittedName>
</protein>
<feature type="domain" description="UDP N-acetylglucosamine O-acyltransferase C-terminal" evidence="7">
    <location>
        <begin position="174"/>
        <end position="255"/>
    </location>
</feature>
<evidence type="ECO:0000256" key="4">
    <source>
        <dbReference type="ARBA" id="ARBA00022679"/>
    </source>
</evidence>
<keyword evidence="1" id="KW-0963">Cytoplasm</keyword>
<dbReference type="Gene3D" id="1.20.1180.10">
    <property type="entry name" value="Udp N-acetylglucosamine O-acyltransferase, C-terminal domain"/>
    <property type="match status" value="1"/>
</dbReference>
<dbReference type="EC" id="2.3.1.129" evidence="8"/>
<organism evidence="8">
    <name type="scientific">hydrothermal vent metagenome</name>
    <dbReference type="NCBI Taxonomy" id="652676"/>
    <lineage>
        <taxon>unclassified sequences</taxon>
        <taxon>metagenomes</taxon>
        <taxon>ecological metagenomes</taxon>
    </lineage>
</organism>
<dbReference type="InterPro" id="IPR011004">
    <property type="entry name" value="Trimer_LpxA-like_sf"/>
</dbReference>
<dbReference type="NCBIfam" id="TIGR01852">
    <property type="entry name" value="lipid_A_lpxA"/>
    <property type="match status" value="1"/>
</dbReference>
<dbReference type="Pfam" id="PF13720">
    <property type="entry name" value="Acetyltransf_11"/>
    <property type="match status" value="1"/>
</dbReference>
<dbReference type="PIRSF" id="PIRSF000456">
    <property type="entry name" value="UDP-GlcNAc_acltr"/>
    <property type="match status" value="1"/>
</dbReference>
<keyword evidence="6 8" id="KW-0012">Acyltransferase</keyword>
<evidence type="ECO:0000259" key="7">
    <source>
        <dbReference type="Pfam" id="PF13720"/>
    </source>
</evidence>
<dbReference type="Gene3D" id="2.160.10.10">
    <property type="entry name" value="Hexapeptide repeat proteins"/>
    <property type="match status" value="1"/>
</dbReference>
<dbReference type="GO" id="GO:0016020">
    <property type="term" value="C:membrane"/>
    <property type="evidence" value="ECO:0007669"/>
    <property type="project" value="GOC"/>
</dbReference>
<proteinExistence type="predicted"/>
<sequence length="256" mass="27301">MIDQRASVAQGATIGKNVSIGAFSIIEQEVEIGDDTWIGSHVVIRNGTKIGSCNKIYQFSSIGEDPQFAAYKGEKTSLIVGNGNVIREYVTLNRGSPAGTGVTQIGDNNFLMAYVHIAHDSRLGDGITFANGASLAGHVEIGDCAILGGFTLVHQFCRVGAHAITGIGTVCLKDTPPFLMVSGNPAKPYGINSKGLRRRGFGEDVVSAIKSGYRCLYRSNNDLQTAIEELQSLGTTQKEVEQLASFVMTSDRGIVR</sequence>
<dbReference type="InterPro" id="IPR001451">
    <property type="entry name" value="Hexapep"/>
</dbReference>
<dbReference type="CDD" id="cd03351">
    <property type="entry name" value="LbH_UDP-GlcNAc_AT"/>
    <property type="match status" value="1"/>
</dbReference>